<dbReference type="InterPro" id="IPR011989">
    <property type="entry name" value="ARM-like"/>
</dbReference>
<dbReference type="InterPro" id="IPR016024">
    <property type="entry name" value="ARM-type_fold"/>
</dbReference>
<evidence type="ECO:0000256" key="1">
    <source>
        <dbReference type="ARBA" id="ARBA00004123"/>
    </source>
</evidence>
<comment type="subcellular location">
    <subcellularLocation>
        <location evidence="1">Nucleus</location>
    </subcellularLocation>
</comment>
<dbReference type="SUPFAM" id="SSF48371">
    <property type="entry name" value="ARM repeat"/>
    <property type="match status" value="1"/>
</dbReference>
<protein>
    <submittedName>
        <fullName evidence="4">Uncharacterized protein</fullName>
    </submittedName>
</protein>
<dbReference type="Gene3D" id="1.25.10.10">
    <property type="entry name" value="Leucine-rich Repeat Variant"/>
    <property type="match status" value="1"/>
</dbReference>
<accession>A0A061RFT0</accession>
<evidence type="ECO:0000313" key="4">
    <source>
        <dbReference type="EMBL" id="JAC69530.1"/>
    </source>
</evidence>
<proteinExistence type="inferred from homology"/>
<name>A0A061RFT0_9CHLO</name>
<dbReference type="InterPro" id="IPR052464">
    <property type="entry name" value="Synovial_Prolif_Regulator"/>
</dbReference>
<reference evidence="4" key="1">
    <citation type="submission" date="2014-05" db="EMBL/GenBank/DDBJ databases">
        <title>The transcriptome of the halophilic microalga Tetraselmis sp. GSL018 isolated from the Great Salt Lake, Utah.</title>
        <authorList>
            <person name="Jinkerson R.E."/>
            <person name="D'Adamo S."/>
            <person name="Posewitz M.C."/>
        </authorList>
    </citation>
    <scope>NUCLEOTIDE SEQUENCE</scope>
    <source>
        <strain evidence="4">GSL018</strain>
    </source>
</reference>
<sequence>MVKNHAVEVLQAVLSRGASPRAEETACGIAANLLCHARLAGALEPGIPSLLSGVASVLEDSVSTAALTEACRAMAAAAQAAISGRFPGQWQHRLVGEGLLSRLVWMVDNSLDAALVANALELAGCAACMSELAVQRLLQHGLAAAAAAHLSGFCRAMVSDDGAAEPSASEAVADASLRVIEVIAAHDDGARAIEELPSLDMELVALLSGADSMALRANAVIVMAGRPFEKLKRVLLETPSAVGALLSILETVEQDASDARKASADVINRLIHQAVQCGADGESAVVAVSQKMESFASLEFIPEGCRDPLLEIVEFILKSKDQCGHQSPHTPQLLAYRTLLLSR</sequence>
<dbReference type="EMBL" id="GBEZ01016749">
    <property type="protein sequence ID" value="JAC69530.1"/>
    <property type="molecule type" value="Transcribed_RNA"/>
</dbReference>
<evidence type="ECO:0000256" key="2">
    <source>
        <dbReference type="ARBA" id="ARBA00023242"/>
    </source>
</evidence>
<dbReference type="GO" id="GO:0005634">
    <property type="term" value="C:nucleus"/>
    <property type="evidence" value="ECO:0007669"/>
    <property type="project" value="UniProtKB-SubCell"/>
</dbReference>
<organism evidence="4">
    <name type="scientific">Tetraselmis sp. GSL018</name>
    <dbReference type="NCBI Taxonomy" id="582737"/>
    <lineage>
        <taxon>Eukaryota</taxon>
        <taxon>Viridiplantae</taxon>
        <taxon>Chlorophyta</taxon>
        <taxon>core chlorophytes</taxon>
        <taxon>Chlorodendrophyceae</taxon>
        <taxon>Chlorodendrales</taxon>
        <taxon>Chlorodendraceae</taxon>
        <taxon>Tetraselmis</taxon>
    </lineage>
</organism>
<dbReference type="AlphaFoldDB" id="A0A061RFT0"/>
<dbReference type="PANTHER" id="PTHR23424">
    <property type="entry name" value="SERUM AMYLOID A"/>
    <property type="match status" value="1"/>
</dbReference>
<keyword evidence="2" id="KW-0539">Nucleus</keyword>
<comment type="similarity">
    <text evidence="3">Belongs to the SAAL1 family.</text>
</comment>
<evidence type="ECO:0000256" key="3">
    <source>
        <dbReference type="ARBA" id="ARBA00038401"/>
    </source>
</evidence>
<gene>
    <name evidence="4" type="ORF">TSPGSL018_6162</name>
</gene>
<dbReference type="PANTHER" id="PTHR23424:SF23">
    <property type="entry name" value="PROTEIN SAAL1"/>
    <property type="match status" value="1"/>
</dbReference>